<dbReference type="PANTHER" id="PTHR37299">
    <property type="entry name" value="TRANSCRIPTIONAL REGULATOR-RELATED"/>
    <property type="match status" value="1"/>
</dbReference>
<evidence type="ECO:0000313" key="4">
    <source>
        <dbReference type="EMBL" id="KGD67564.1"/>
    </source>
</evidence>
<dbReference type="Gene3D" id="3.40.50.2300">
    <property type="match status" value="1"/>
</dbReference>
<dbReference type="Gene3D" id="2.40.50.1020">
    <property type="entry name" value="LytTr DNA-binding domain"/>
    <property type="match status" value="1"/>
</dbReference>
<dbReference type="GO" id="GO:0003677">
    <property type="term" value="F:DNA binding"/>
    <property type="evidence" value="ECO:0007669"/>
    <property type="project" value="InterPro"/>
</dbReference>
<dbReference type="InterPro" id="IPR001789">
    <property type="entry name" value="Sig_transdc_resp-reg_receiver"/>
</dbReference>
<dbReference type="InterPro" id="IPR007492">
    <property type="entry name" value="LytTR_DNA-bd_dom"/>
</dbReference>
<reference evidence="4 5" key="1">
    <citation type="submission" date="2014-09" db="EMBL/GenBank/DDBJ databases">
        <title>Whole Genome Shotgun of Flavobacterium aquatile LMG 4008.</title>
        <authorList>
            <person name="Gale A.N."/>
            <person name="Pipes S.E."/>
            <person name="Newman J.D."/>
        </authorList>
    </citation>
    <scope>NUCLEOTIDE SEQUENCE [LARGE SCALE GENOMIC DNA]</scope>
    <source>
        <strain evidence="4 5">LMG 4008</strain>
    </source>
</reference>
<dbReference type="InterPro" id="IPR011006">
    <property type="entry name" value="CheY-like_superfamily"/>
</dbReference>
<name>A0A095STA4_9FLAO</name>
<dbReference type="PANTHER" id="PTHR37299:SF1">
    <property type="entry name" value="STAGE 0 SPORULATION PROTEIN A HOMOLOG"/>
    <property type="match status" value="1"/>
</dbReference>
<dbReference type="PROSITE" id="PS50930">
    <property type="entry name" value="HTH_LYTTR"/>
    <property type="match status" value="1"/>
</dbReference>
<evidence type="ECO:0000259" key="2">
    <source>
        <dbReference type="PROSITE" id="PS50110"/>
    </source>
</evidence>
<evidence type="ECO:0000313" key="5">
    <source>
        <dbReference type="Proteomes" id="UP000029554"/>
    </source>
</evidence>
<dbReference type="Proteomes" id="UP000029554">
    <property type="component" value="Unassembled WGS sequence"/>
</dbReference>
<dbReference type="SUPFAM" id="SSF52172">
    <property type="entry name" value="CheY-like"/>
    <property type="match status" value="1"/>
</dbReference>
<dbReference type="eggNOG" id="COG3279">
    <property type="taxonomic scope" value="Bacteria"/>
</dbReference>
<dbReference type="SMART" id="SM00850">
    <property type="entry name" value="LytTR"/>
    <property type="match status" value="1"/>
</dbReference>
<feature type="modified residue" description="4-aspartylphosphate" evidence="1">
    <location>
        <position position="57"/>
    </location>
</feature>
<dbReference type="STRING" id="1453498.LG45_10510"/>
<proteinExistence type="predicted"/>
<protein>
    <submittedName>
        <fullName evidence="4">Response regulator</fullName>
    </submittedName>
</protein>
<evidence type="ECO:0000256" key="1">
    <source>
        <dbReference type="PROSITE-ProRule" id="PRU00169"/>
    </source>
</evidence>
<accession>A0A095STA4</accession>
<dbReference type="Pfam" id="PF04397">
    <property type="entry name" value="LytTR"/>
    <property type="match status" value="1"/>
</dbReference>
<organism evidence="4 5">
    <name type="scientific">Flavobacterium aquatile LMG 4008 = ATCC 11947</name>
    <dbReference type="NCBI Taxonomy" id="1453498"/>
    <lineage>
        <taxon>Bacteria</taxon>
        <taxon>Pseudomonadati</taxon>
        <taxon>Bacteroidota</taxon>
        <taxon>Flavobacteriia</taxon>
        <taxon>Flavobacteriales</taxon>
        <taxon>Flavobacteriaceae</taxon>
        <taxon>Flavobacterium</taxon>
    </lineage>
</organism>
<comment type="caution">
    <text evidence="4">The sequence shown here is derived from an EMBL/GenBank/DDBJ whole genome shotgun (WGS) entry which is preliminary data.</text>
</comment>
<keyword evidence="5" id="KW-1185">Reference proteome</keyword>
<gene>
    <name evidence="4" type="ORF">LG45_10510</name>
</gene>
<dbReference type="EMBL" id="JRHH01000004">
    <property type="protein sequence ID" value="KGD67564.1"/>
    <property type="molecule type" value="Genomic_DNA"/>
</dbReference>
<sequence length="253" mass="29208">MVTINAIVISKEIDTIQTIKKFEEENTMIISLLGCSSTIESGVDQIKSLRPNVVFLDIPSDDNYFFELLSKLEFNLPKLIFISSDVSNALIAFKYNAVDFISKPINFNSIIISIYKAIKLIEMERIYQEQKINTINSINSSTQNVNYVAISSLDKIELIQMKDIIFCQADGKYTNFHLTDGRKIMSSRNLGEYSTILDANYFFRIHHSYIINLRHISKISKKDGYFCELLNKVTLPIAKRRQDDFNKFIKLKE</sequence>
<feature type="domain" description="HTH LytTR-type" evidence="3">
    <location>
        <begin position="148"/>
        <end position="251"/>
    </location>
</feature>
<dbReference type="PROSITE" id="PS50110">
    <property type="entry name" value="RESPONSE_REGULATORY"/>
    <property type="match status" value="1"/>
</dbReference>
<dbReference type="OrthoDB" id="2168082at2"/>
<keyword evidence="1" id="KW-0597">Phosphoprotein</keyword>
<dbReference type="AlphaFoldDB" id="A0A095STA4"/>
<evidence type="ECO:0000259" key="3">
    <source>
        <dbReference type="PROSITE" id="PS50930"/>
    </source>
</evidence>
<dbReference type="InterPro" id="IPR046947">
    <property type="entry name" value="LytR-like"/>
</dbReference>
<feature type="domain" description="Response regulatory" evidence="2">
    <location>
        <begin position="5"/>
        <end position="118"/>
    </location>
</feature>
<dbReference type="GO" id="GO:0000156">
    <property type="term" value="F:phosphorelay response regulator activity"/>
    <property type="evidence" value="ECO:0007669"/>
    <property type="project" value="InterPro"/>
</dbReference>